<dbReference type="EMBL" id="JADIKK010000008">
    <property type="protein sequence ID" value="MFK2877022.1"/>
    <property type="molecule type" value="Genomic_DNA"/>
</dbReference>
<protein>
    <submittedName>
        <fullName evidence="2">Uncharacterized protein</fullName>
    </submittedName>
</protein>
<organism evidence="2 3">
    <name type="scientific">Rhodanobacter hydrolyticus</name>
    <dbReference type="NCBI Taxonomy" id="2250595"/>
    <lineage>
        <taxon>Bacteria</taxon>
        <taxon>Pseudomonadati</taxon>
        <taxon>Pseudomonadota</taxon>
        <taxon>Gammaproteobacteria</taxon>
        <taxon>Lysobacterales</taxon>
        <taxon>Rhodanobacteraceae</taxon>
        <taxon>Rhodanobacter</taxon>
    </lineage>
</organism>
<keyword evidence="3" id="KW-1185">Reference proteome</keyword>
<proteinExistence type="predicted"/>
<sequence>MKYLIALASLALSLTASAADPPSWLSPAPSNLNGPTRQIPDAAFFEVPVSKFDAAAAWLQDKVFISQSAKEARYFGHANFVCSGGSKPYLVRALYENGGTGVFELAWVGDALIVQHESLGSEGTIMKSALFACLSKEPTQVYSAIGGAM</sequence>
<evidence type="ECO:0000256" key="1">
    <source>
        <dbReference type="SAM" id="SignalP"/>
    </source>
</evidence>
<reference evidence="2 3" key="1">
    <citation type="submission" date="2020-10" db="EMBL/GenBank/DDBJ databases">
        <title>Phylogeny of dyella-like bacteria.</title>
        <authorList>
            <person name="Fu J."/>
        </authorList>
    </citation>
    <scope>NUCLEOTIDE SEQUENCE [LARGE SCALE GENOMIC DNA]</scope>
    <source>
        <strain evidence="2 3">KACC 19113</strain>
    </source>
</reference>
<feature type="signal peptide" evidence="1">
    <location>
        <begin position="1"/>
        <end position="18"/>
    </location>
</feature>
<comment type="caution">
    <text evidence="2">The sequence shown here is derived from an EMBL/GenBank/DDBJ whole genome shotgun (WGS) entry which is preliminary data.</text>
</comment>
<evidence type="ECO:0000313" key="3">
    <source>
        <dbReference type="Proteomes" id="UP001620339"/>
    </source>
</evidence>
<evidence type="ECO:0000313" key="2">
    <source>
        <dbReference type="EMBL" id="MFK2877022.1"/>
    </source>
</evidence>
<accession>A0ABW8J4P2</accession>
<feature type="chain" id="PRO_5045538288" evidence="1">
    <location>
        <begin position="19"/>
        <end position="149"/>
    </location>
</feature>
<dbReference type="Proteomes" id="UP001620339">
    <property type="component" value="Unassembled WGS sequence"/>
</dbReference>
<gene>
    <name evidence="2" type="ORF">ISP25_08090</name>
</gene>
<name>A0ABW8J4P2_9GAMM</name>
<keyword evidence="1" id="KW-0732">Signal</keyword>
<dbReference type="RefSeq" id="WP_404613083.1">
    <property type="nucleotide sequence ID" value="NZ_JADIKK010000008.1"/>
</dbReference>